<name>A0A6N8U7Z4_9FIRM</name>
<feature type="transmembrane region" description="Helical" evidence="6">
    <location>
        <begin position="64"/>
        <end position="87"/>
    </location>
</feature>
<evidence type="ECO:0000259" key="7">
    <source>
        <dbReference type="Pfam" id="PF10035"/>
    </source>
</evidence>
<keyword evidence="9" id="KW-1185">Reference proteome</keyword>
<dbReference type="PIRSF" id="PIRSF006483">
    <property type="entry name" value="Membrane_protein_YitT"/>
    <property type="match status" value="1"/>
</dbReference>
<dbReference type="Gene3D" id="3.30.70.120">
    <property type="match status" value="1"/>
</dbReference>
<evidence type="ECO:0000313" key="9">
    <source>
        <dbReference type="Proteomes" id="UP000434036"/>
    </source>
</evidence>
<dbReference type="EMBL" id="WUUQ01000002">
    <property type="protein sequence ID" value="MXQ73655.1"/>
    <property type="molecule type" value="Genomic_DNA"/>
</dbReference>
<comment type="caution">
    <text evidence="8">The sequence shown here is derived from an EMBL/GenBank/DDBJ whole genome shotgun (WGS) entry which is preliminary data.</text>
</comment>
<keyword evidence="4 6" id="KW-1133">Transmembrane helix</keyword>
<dbReference type="Pfam" id="PF02588">
    <property type="entry name" value="YitT_membrane"/>
    <property type="match status" value="1"/>
</dbReference>
<dbReference type="AlphaFoldDB" id="A0A6N8U7Z4"/>
<dbReference type="CDD" id="cd16380">
    <property type="entry name" value="YitT_C"/>
    <property type="match status" value="1"/>
</dbReference>
<gene>
    <name evidence="8" type="ORF">GSF08_06865</name>
</gene>
<dbReference type="PANTHER" id="PTHR33545:SF5">
    <property type="entry name" value="UPF0750 MEMBRANE PROTEIN YITT"/>
    <property type="match status" value="1"/>
</dbReference>
<dbReference type="InterPro" id="IPR019264">
    <property type="entry name" value="DUF2179"/>
</dbReference>
<accession>A0A6N8U7Z4</accession>
<reference evidence="8 9" key="2">
    <citation type="submission" date="2020-01" db="EMBL/GenBank/DDBJ databases">
        <title>Clostridiaceae sp. nov. isolated from the gut of human by culturomics.</title>
        <authorList>
            <person name="Chang Y."/>
        </authorList>
    </citation>
    <scope>NUCLEOTIDE SEQUENCE [LARGE SCALE GENOMIC DNA]</scope>
    <source>
        <strain evidence="8 9">DONG20-135</strain>
    </source>
</reference>
<dbReference type="Proteomes" id="UP000434036">
    <property type="component" value="Unassembled WGS sequence"/>
</dbReference>
<feature type="domain" description="DUF2179" evidence="7">
    <location>
        <begin position="234"/>
        <end position="288"/>
    </location>
</feature>
<keyword evidence="5 6" id="KW-0472">Membrane</keyword>
<dbReference type="InterPro" id="IPR051461">
    <property type="entry name" value="UPF0750_membrane"/>
</dbReference>
<dbReference type="GO" id="GO:0005886">
    <property type="term" value="C:plasma membrane"/>
    <property type="evidence" value="ECO:0007669"/>
    <property type="project" value="UniProtKB-SubCell"/>
</dbReference>
<feature type="transmembrane region" description="Helical" evidence="6">
    <location>
        <begin position="165"/>
        <end position="183"/>
    </location>
</feature>
<evidence type="ECO:0000256" key="2">
    <source>
        <dbReference type="ARBA" id="ARBA00022475"/>
    </source>
</evidence>
<reference evidence="8 9" key="1">
    <citation type="submission" date="2019-12" db="EMBL/GenBank/DDBJ databases">
        <authorList>
            <person name="Yang R."/>
        </authorList>
    </citation>
    <scope>NUCLEOTIDE SEQUENCE [LARGE SCALE GENOMIC DNA]</scope>
    <source>
        <strain evidence="8 9">DONG20-135</strain>
    </source>
</reference>
<evidence type="ECO:0000256" key="1">
    <source>
        <dbReference type="ARBA" id="ARBA00004651"/>
    </source>
</evidence>
<dbReference type="InterPro" id="IPR003740">
    <property type="entry name" value="YitT"/>
</dbReference>
<proteinExistence type="predicted"/>
<keyword evidence="2" id="KW-1003">Cell membrane</keyword>
<evidence type="ECO:0000256" key="3">
    <source>
        <dbReference type="ARBA" id="ARBA00022692"/>
    </source>
</evidence>
<feature type="transmembrane region" description="Helical" evidence="6">
    <location>
        <begin position="94"/>
        <end position="115"/>
    </location>
</feature>
<evidence type="ECO:0000256" key="6">
    <source>
        <dbReference type="SAM" id="Phobius"/>
    </source>
</evidence>
<dbReference type="InterPro" id="IPR015867">
    <property type="entry name" value="N-reg_PII/ATP_PRibTrfase_C"/>
</dbReference>
<evidence type="ECO:0000256" key="4">
    <source>
        <dbReference type="ARBA" id="ARBA00022989"/>
    </source>
</evidence>
<evidence type="ECO:0000313" key="8">
    <source>
        <dbReference type="EMBL" id="MXQ73655.1"/>
    </source>
</evidence>
<organism evidence="8 9">
    <name type="scientific">Copranaerobaculum intestinale</name>
    <dbReference type="NCBI Taxonomy" id="2692629"/>
    <lineage>
        <taxon>Bacteria</taxon>
        <taxon>Bacillati</taxon>
        <taxon>Bacillota</taxon>
        <taxon>Erysipelotrichia</taxon>
        <taxon>Erysipelotrichales</taxon>
        <taxon>Erysipelotrichaceae</taxon>
        <taxon>Copranaerobaculum</taxon>
    </lineage>
</organism>
<keyword evidence="3 6" id="KW-0812">Transmembrane</keyword>
<dbReference type="RefSeq" id="WP_160625091.1">
    <property type="nucleotide sequence ID" value="NZ_WUUQ01000002.1"/>
</dbReference>
<dbReference type="Pfam" id="PF10035">
    <property type="entry name" value="DUF2179"/>
    <property type="match status" value="1"/>
</dbReference>
<protein>
    <submittedName>
        <fullName evidence="8">DUF2179 domain-containing protein</fullName>
    </submittedName>
</protein>
<evidence type="ECO:0000256" key="5">
    <source>
        <dbReference type="ARBA" id="ARBA00023136"/>
    </source>
</evidence>
<comment type="subcellular location">
    <subcellularLocation>
        <location evidence="1">Cell membrane</location>
        <topology evidence="1">Multi-pass membrane protein</topology>
    </subcellularLocation>
</comment>
<sequence length="296" mass="32588">MLDMNDLYQKHSNGIWKNFVTLACVVIAAFISALNINTFVNAGGLYPGGFNGLTILTQRISESFFNVSIPFTVVNLTLNAVPALIGFKLVGKKFTLYSCLMIFLTGIFVDALPTMSITYDILLIAVFGGMINGAALGTALRGNASSGGTDFIAMAISKRLNAPSWNYILGMNACMLLAAGILFGWDKALYSIIFQFCSTQVLNAVHLRYKQMTLFIVTDMPVEVSRELLVFTHHGITRFEGVGAYSNQPHTLLYTVITSSELKRVIRRIHEIDPKAFVNVTKTVQVDGRFYQAPID</sequence>
<dbReference type="PANTHER" id="PTHR33545">
    <property type="entry name" value="UPF0750 MEMBRANE PROTEIN YITT-RELATED"/>
    <property type="match status" value="1"/>
</dbReference>
<feature type="transmembrane region" description="Helical" evidence="6">
    <location>
        <begin position="121"/>
        <end position="144"/>
    </location>
</feature>
<feature type="transmembrane region" description="Helical" evidence="6">
    <location>
        <begin position="20"/>
        <end position="44"/>
    </location>
</feature>